<protein>
    <recommendedName>
        <fullName evidence="1">YCII-related domain-containing protein</fullName>
    </recommendedName>
</protein>
<dbReference type="Pfam" id="PF03795">
    <property type="entry name" value="YCII"/>
    <property type="match status" value="1"/>
</dbReference>
<evidence type="ECO:0000259" key="1">
    <source>
        <dbReference type="Pfam" id="PF03795"/>
    </source>
</evidence>
<dbReference type="EMBL" id="UINC01041356">
    <property type="protein sequence ID" value="SVB42509.1"/>
    <property type="molecule type" value="Genomic_DNA"/>
</dbReference>
<dbReference type="InterPro" id="IPR011008">
    <property type="entry name" value="Dimeric_a/b-barrel"/>
</dbReference>
<dbReference type="PANTHER" id="PTHR37828:SF1">
    <property type="entry name" value="YCII-RELATED DOMAIN-CONTAINING PROTEIN"/>
    <property type="match status" value="1"/>
</dbReference>
<feature type="domain" description="YCII-related" evidence="1">
    <location>
        <begin position="33"/>
        <end position="96"/>
    </location>
</feature>
<evidence type="ECO:0000313" key="2">
    <source>
        <dbReference type="EMBL" id="SVB42509.1"/>
    </source>
</evidence>
<dbReference type="InterPro" id="IPR005545">
    <property type="entry name" value="YCII"/>
</dbReference>
<sequence>MADMPAEVKTLKDKMLQKQYFVMTRKMIDPGKLAPVLLDHYRWMIALEKQGKVFASGPMFEKDGQQGVGMTVFRADSWEEAEQLAGADPFCEAGAVGFDIQRWQVNEGRVNISIDFSDQTYSMS</sequence>
<dbReference type="AlphaFoldDB" id="A0A382DWJ4"/>
<dbReference type="PANTHER" id="PTHR37828">
    <property type="entry name" value="GSR2449 PROTEIN"/>
    <property type="match status" value="1"/>
</dbReference>
<reference evidence="2" key="1">
    <citation type="submission" date="2018-05" db="EMBL/GenBank/DDBJ databases">
        <authorList>
            <person name="Lanie J.A."/>
            <person name="Ng W.-L."/>
            <person name="Kazmierczak K.M."/>
            <person name="Andrzejewski T.M."/>
            <person name="Davidsen T.M."/>
            <person name="Wayne K.J."/>
            <person name="Tettelin H."/>
            <person name="Glass J.I."/>
            <person name="Rusch D."/>
            <person name="Podicherti R."/>
            <person name="Tsui H.-C.T."/>
            <person name="Winkler M.E."/>
        </authorList>
    </citation>
    <scope>NUCLEOTIDE SEQUENCE</scope>
</reference>
<dbReference type="SUPFAM" id="SSF54909">
    <property type="entry name" value="Dimeric alpha+beta barrel"/>
    <property type="match status" value="1"/>
</dbReference>
<accession>A0A382DWJ4</accession>
<dbReference type="Gene3D" id="3.30.70.1060">
    <property type="entry name" value="Dimeric alpha+beta barrel"/>
    <property type="match status" value="1"/>
</dbReference>
<gene>
    <name evidence="2" type="ORF">METZ01_LOCUS195363</name>
</gene>
<name>A0A382DWJ4_9ZZZZ</name>
<organism evidence="2">
    <name type="scientific">marine metagenome</name>
    <dbReference type="NCBI Taxonomy" id="408172"/>
    <lineage>
        <taxon>unclassified sequences</taxon>
        <taxon>metagenomes</taxon>
        <taxon>ecological metagenomes</taxon>
    </lineage>
</organism>
<proteinExistence type="predicted"/>